<sequence>MDHDRIIYSTFKEVDENGQVVLKPYEIIPDKLARGSQDQEIVYVTLQSMRDQTRSHETSHRGFKWRITRIFSCCLLNNPHKATHVIGNS</sequence>
<dbReference type="Proteomes" id="UP001626550">
    <property type="component" value="Unassembled WGS sequence"/>
</dbReference>
<reference evidence="1 2" key="1">
    <citation type="submission" date="2024-11" db="EMBL/GenBank/DDBJ databases">
        <title>Adaptive evolution of stress response genes in parasites aligns with host niche diversity.</title>
        <authorList>
            <person name="Hahn C."/>
            <person name="Resl P."/>
        </authorList>
    </citation>
    <scope>NUCLEOTIDE SEQUENCE [LARGE SCALE GENOMIC DNA]</scope>
    <source>
        <strain evidence="1">EGGRZ-B1_66</strain>
        <tissue evidence="1">Body</tissue>
    </source>
</reference>
<protein>
    <submittedName>
        <fullName evidence="1">Uncharacterized protein</fullName>
    </submittedName>
</protein>
<gene>
    <name evidence="1" type="ORF">Ciccas_005990</name>
</gene>
<keyword evidence="2" id="KW-1185">Reference proteome</keyword>
<dbReference type="EMBL" id="JBJKFK010000765">
    <property type="protein sequence ID" value="KAL3315383.1"/>
    <property type="molecule type" value="Genomic_DNA"/>
</dbReference>
<evidence type="ECO:0000313" key="2">
    <source>
        <dbReference type="Proteomes" id="UP001626550"/>
    </source>
</evidence>
<organism evidence="1 2">
    <name type="scientific">Cichlidogyrus casuarinus</name>
    <dbReference type="NCBI Taxonomy" id="1844966"/>
    <lineage>
        <taxon>Eukaryota</taxon>
        <taxon>Metazoa</taxon>
        <taxon>Spiralia</taxon>
        <taxon>Lophotrochozoa</taxon>
        <taxon>Platyhelminthes</taxon>
        <taxon>Monogenea</taxon>
        <taxon>Monopisthocotylea</taxon>
        <taxon>Dactylogyridea</taxon>
        <taxon>Ancyrocephalidae</taxon>
        <taxon>Cichlidogyrus</taxon>
    </lineage>
</organism>
<evidence type="ECO:0000313" key="1">
    <source>
        <dbReference type="EMBL" id="KAL3315383.1"/>
    </source>
</evidence>
<comment type="caution">
    <text evidence="1">The sequence shown here is derived from an EMBL/GenBank/DDBJ whole genome shotgun (WGS) entry which is preliminary data.</text>
</comment>
<dbReference type="AlphaFoldDB" id="A0ABD2Q735"/>
<accession>A0ABD2Q735</accession>
<name>A0ABD2Q735_9PLAT</name>
<proteinExistence type="predicted"/>